<dbReference type="AlphaFoldDB" id="A0A2M3ZLT9"/>
<accession>A0A2M3ZLT9</accession>
<proteinExistence type="predicted"/>
<dbReference type="EMBL" id="GGFM01008669">
    <property type="protein sequence ID" value="MBW29420.1"/>
    <property type="molecule type" value="Transcribed_RNA"/>
</dbReference>
<keyword evidence="1" id="KW-1133">Transmembrane helix</keyword>
<feature type="transmembrane region" description="Helical" evidence="1">
    <location>
        <begin position="12"/>
        <end position="33"/>
    </location>
</feature>
<evidence type="ECO:0000256" key="1">
    <source>
        <dbReference type="SAM" id="Phobius"/>
    </source>
</evidence>
<dbReference type="PROSITE" id="PS51257">
    <property type="entry name" value="PROKAR_LIPOPROTEIN"/>
    <property type="match status" value="1"/>
</dbReference>
<sequence length="84" mass="9060">MKKIFVTSGGVSVSVLFLYSCPCVLCLLVLSVLKDFPASRSFEHSHPSVPHSSLESFEGSPSGVLSDVVYLSVCLCVCVERCVF</sequence>
<reference evidence="2" key="1">
    <citation type="submission" date="2018-01" db="EMBL/GenBank/DDBJ databases">
        <title>An insight into the sialome of Amazonian anophelines.</title>
        <authorList>
            <person name="Ribeiro J.M."/>
            <person name="Scarpassa V."/>
            <person name="Calvo E."/>
        </authorList>
    </citation>
    <scope>NUCLEOTIDE SEQUENCE</scope>
    <source>
        <tissue evidence="2">Salivary glands</tissue>
    </source>
</reference>
<name>A0A2M3ZLT9_9DIPT</name>
<evidence type="ECO:0000313" key="2">
    <source>
        <dbReference type="EMBL" id="MBW29420.1"/>
    </source>
</evidence>
<protein>
    <submittedName>
        <fullName evidence="2">Uncharacterized protein</fullName>
    </submittedName>
</protein>
<organism evidence="2">
    <name type="scientific">Anopheles braziliensis</name>
    <dbReference type="NCBI Taxonomy" id="58242"/>
    <lineage>
        <taxon>Eukaryota</taxon>
        <taxon>Metazoa</taxon>
        <taxon>Ecdysozoa</taxon>
        <taxon>Arthropoda</taxon>
        <taxon>Hexapoda</taxon>
        <taxon>Insecta</taxon>
        <taxon>Pterygota</taxon>
        <taxon>Neoptera</taxon>
        <taxon>Endopterygota</taxon>
        <taxon>Diptera</taxon>
        <taxon>Nematocera</taxon>
        <taxon>Culicoidea</taxon>
        <taxon>Culicidae</taxon>
        <taxon>Anophelinae</taxon>
        <taxon>Anopheles</taxon>
    </lineage>
</organism>
<keyword evidence="1" id="KW-0812">Transmembrane</keyword>
<keyword evidence="1" id="KW-0472">Membrane</keyword>